<evidence type="ECO:0000313" key="2">
    <source>
        <dbReference type="EMBL" id="NHF62368.1"/>
    </source>
</evidence>
<gene>
    <name evidence="2" type="ORF">FK219_003775</name>
</gene>
<sequence>MSDTSHGTNADDGQFNPLIPEGPPPGEDREATSSRDAENSRDDTTSIDPRSDPPQTDEDGEPIDDGMGANDEPDAAGEDEPVPGIDE</sequence>
<feature type="region of interest" description="Disordered" evidence="1">
    <location>
        <begin position="1"/>
        <end position="87"/>
    </location>
</feature>
<feature type="compositionally biased region" description="Basic and acidic residues" evidence="1">
    <location>
        <begin position="26"/>
        <end position="44"/>
    </location>
</feature>
<dbReference type="Proteomes" id="UP000818266">
    <property type="component" value="Unassembled WGS sequence"/>
</dbReference>
<organism evidence="2 3">
    <name type="scientific">Microcella pacifica</name>
    <dbReference type="NCBI Taxonomy" id="2591847"/>
    <lineage>
        <taxon>Bacteria</taxon>
        <taxon>Bacillati</taxon>
        <taxon>Actinomycetota</taxon>
        <taxon>Actinomycetes</taxon>
        <taxon>Micrococcales</taxon>
        <taxon>Microbacteriaceae</taxon>
        <taxon>Microcella</taxon>
    </lineage>
</organism>
<dbReference type="AlphaFoldDB" id="A0A9E5JTW3"/>
<reference evidence="2 3" key="1">
    <citation type="submission" date="2019-06" db="EMBL/GenBank/DDBJ databases">
        <authorList>
            <person name="De-Chao Zhang Q."/>
        </authorList>
    </citation>
    <scope>NUCLEOTIDE SEQUENCE [LARGE SCALE GENOMIC DNA]</scope>
    <source>
        <strain evidence="2 3">KN1116</strain>
    </source>
</reference>
<evidence type="ECO:0000256" key="1">
    <source>
        <dbReference type="SAM" id="MobiDB-lite"/>
    </source>
</evidence>
<protein>
    <submittedName>
        <fullName evidence="2">Uncharacterized protein</fullName>
    </submittedName>
</protein>
<dbReference type="EMBL" id="VIKT02000004">
    <property type="protein sequence ID" value="NHF62368.1"/>
    <property type="molecule type" value="Genomic_DNA"/>
</dbReference>
<comment type="caution">
    <text evidence="2">The sequence shown here is derived from an EMBL/GenBank/DDBJ whole genome shotgun (WGS) entry which is preliminary data.</text>
</comment>
<reference evidence="2 3" key="2">
    <citation type="submission" date="2020-03" db="EMBL/GenBank/DDBJ databases">
        <title>Chryseoglobus sp. isolated from a deep-sea seamount.</title>
        <authorList>
            <person name="Zhang D.-C."/>
        </authorList>
    </citation>
    <scope>NUCLEOTIDE SEQUENCE [LARGE SCALE GENOMIC DNA]</scope>
    <source>
        <strain evidence="2 3">KN1116</strain>
    </source>
</reference>
<feature type="compositionally biased region" description="Acidic residues" evidence="1">
    <location>
        <begin position="71"/>
        <end position="87"/>
    </location>
</feature>
<accession>A0A9E5JTW3</accession>
<keyword evidence="3" id="KW-1185">Reference proteome</keyword>
<feature type="compositionally biased region" description="Acidic residues" evidence="1">
    <location>
        <begin position="55"/>
        <end position="64"/>
    </location>
</feature>
<proteinExistence type="predicted"/>
<name>A0A9E5JTW3_9MICO</name>
<dbReference type="RefSeq" id="WP_152583096.1">
    <property type="nucleotide sequence ID" value="NZ_VIKT02000004.1"/>
</dbReference>
<evidence type="ECO:0000313" key="3">
    <source>
        <dbReference type="Proteomes" id="UP000818266"/>
    </source>
</evidence>